<evidence type="ECO:0000313" key="2">
    <source>
        <dbReference type="EMBL" id="MPY68367.1"/>
    </source>
</evidence>
<keyword evidence="1" id="KW-1133">Transmembrane helix</keyword>
<dbReference type="Pfam" id="PF19545">
    <property type="entry name" value="DUF6069"/>
    <property type="match status" value="1"/>
</dbReference>
<protein>
    <submittedName>
        <fullName evidence="2">Uncharacterized protein</fullName>
    </submittedName>
</protein>
<organism evidence="2 3">
    <name type="scientific">Deinococcus terrestris</name>
    <dbReference type="NCBI Taxonomy" id="2651870"/>
    <lineage>
        <taxon>Bacteria</taxon>
        <taxon>Thermotogati</taxon>
        <taxon>Deinococcota</taxon>
        <taxon>Deinococci</taxon>
        <taxon>Deinococcales</taxon>
        <taxon>Deinococcaceae</taxon>
        <taxon>Deinococcus</taxon>
    </lineage>
</organism>
<accession>A0A7X1TTF8</accession>
<feature type="transmembrane region" description="Helical" evidence="1">
    <location>
        <begin position="60"/>
        <end position="83"/>
    </location>
</feature>
<keyword evidence="3" id="KW-1185">Reference proteome</keyword>
<reference evidence="2 3" key="1">
    <citation type="submission" date="2019-10" db="EMBL/GenBank/DDBJ databases">
        <title>Deinococcus sp. isolated from soil.</title>
        <authorList>
            <person name="Li Y."/>
            <person name="Wang J."/>
        </authorList>
    </citation>
    <scope>NUCLEOTIDE SEQUENCE [LARGE SCALE GENOMIC DNA]</scope>
    <source>
        <strain evidence="2 3">SDU3-2</strain>
    </source>
</reference>
<feature type="transmembrane region" description="Helical" evidence="1">
    <location>
        <begin position="117"/>
        <end position="137"/>
    </location>
</feature>
<dbReference type="EMBL" id="WBSL01000023">
    <property type="protein sequence ID" value="MPY68367.1"/>
    <property type="molecule type" value="Genomic_DNA"/>
</dbReference>
<keyword evidence="1" id="KW-0472">Membrane</keyword>
<evidence type="ECO:0000313" key="3">
    <source>
        <dbReference type="Proteomes" id="UP000484842"/>
    </source>
</evidence>
<comment type="caution">
    <text evidence="2">The sequence shown here is derived from an EMBL/GenBank/DDBJ whole genome shotgun (WGS) entry which is preliminary data.</text>
</comment>
<dbReference type="RefSeq" id="WP_152872645.1">
    <property type="nucleotide sequence ID" value="NZ_WBSL01000023.1"/>
</dbReference>
<gene>
    <name evidence="2" type="ORF">F8S09_17065</name>
</gene>
<name>A0A7X1TTF8_9DEIO</name>
<dbReference type="Proteomes" id="UP000484842">
    <property type="component" value="Unassembled WGS sequence"/>
</dbReference>
<proteinExistence type="predicted"/>
<sequence length="144" mass="15188">MTSLHSASPQTRIHARQLLTRAALTAMLAVLLNGTLYAATAARGVFPPDVIIPAAGRPMSFPPVMLASVLGVIGATLTLALLARLTRHPIRNFRVLGGVILLASFVTPFSIPNIPIPMLLTLDAMHVIVAVLCLTLLPGRAKEA</sequence>
<dbReference type="InterPro" id="IPR045713">
    <property type="entry name" value="DUF6069"/>
</dbReference>
<feature type="transmembrane region" description="Helical" evidence="1">
    <location>
        <begin position="21"/>
        <end position="40"/>
    </location>
</feature>
<evidence type="ECO:0000256" key="1">
    <source>
        <dbReference type="SAM" id="Phobius"/>
    </source>
</evidence>
<keyword evidence="1" id="KW-0812">Transmembrane</keyword>
<dbReference type="AlphaFoldDB" id="A0A7X1TTF8"/>
<feature type="transmembrane region" description="Helical" evidence="1">
    <location>
        <begin position="95"/>
        <end position="111"/>
    </location>
</feature>